<sequence>MTRTLIVFGSGPGIGNNVAAAFASKGIDHIILLARNTQRLENEDAPFVSKGHNSVKVDTLRLDLANLDSIPSVITKIDHLTENEDVEVVFFNAARIKPSEPLGVSVQEIDEDFKVWSHYYYTTTTLLHSAVPLPNPTQPNHPKTQIANPLSLTQTTNLALYIIAQHYLPRLQTLASSSSSPSPLKPALLVTNSALPWDPIPQLLSLSAVKAAQANMVQSFDRAFAGSGVHIGLIHVCGQVAPGNKVLNPGTIAERTVAFWEVGRGVEVRIEEE</sequence>
<evidence type="ECO:0008006" key="5">
    <source>
        <dbReference type="Google" id="ProtNLM"/>
    </source>
</evidence>
<dbReference type="GO" id="GO:0016491">
    <property type="term" value="F:oxidoreductase activity"/>
    <property type="evidence" value="ECO:0007669"/>
    <property type="project" value="UniProtKB-KW"/>
</dbReference>
<dbReference type="AlphaFoldDB" id="A0A9W8Y5I3"/>
<proteinExistence type="inferred from homology"/>
<dbReference type="OrthoDB" id="5336600at2759"/>
<evidence type="ECO:0000313" key="3">
    <source>
        <dbReference type="EMBL" id="KAJ4367077.1"/>
    </source>
</evidence>
<comment type="similarity">
    <text evidence="1">Belongs to the short-chain dehydrogenases/reductases (SDR) family.</text>
</comment>
<dbReference type="PANTHER" id="PTHR43669:SF3">
    <property type="entry name" value="ALCOHOL DEHYDROGENASE, PUTATIVE (AFU_ORTHOLOGUE AFUA_3G03445)-RELATED"/>
    <property type="match status" value="1"/>
</dbReference>
<comment type="caution">
    <text evidence="3">The sequence shown here is derived from an EMBL/GenBank/DDBJ whole genome shotgun (WGS) entry which is preliminary data.</text>
</comment>
<evidence type="ECO:0000313" key="4">
    <source>
        <dbReference type="Proteomes" id="UP001140560"/>
    </source>
</evidence>
<dbReference type="EMBL" id="JAPEUY010000013">
    <property type="protein sequence ID" value="KAJ4367077.1"/>
    <property type="molecule type" value="Genomic_DNA"/>
</dbReference>
<dbReference type="SUPFAM" id="SSF51735">
    <property type="entry name" value="NAD(P)-binding Rossmann-fold domains"/>
    <property type="match status" value="1"/>
</dbReference>
<dbReference type="Gene3D" id="3.40.50.720">
    <property type="entry name" value="NAD(P)-binding Rossmann-like Domain"/>
    <property type="match status" value="1"/>
</dbReference>
<organism evidence="3 4">
    <name type="scientific">Neocucurbitaria cava</name>
    <dbReference type="NCBI Taxonomy" id="798079"/>
    <lineage>
        <taxon>Eukaryota</taxon>
        <taxon>Fungi</taxon>
        <taxon>Dikarya</taxon>
        <taxon>Ascomycota</taxon>
        <taxon>Pezizomycotina</taxon>
        <taxon>Dothideomycetes</taxon>
        <taxon>Pleosporomycetidae</taxon>
        <taxon>Pleosporales</taxon>
        <taxon>Pleosporineae</taxon>
        <taxon>Cucurbitariaceae</taxon>
        <taxon>Neocucurbitaria</taxon>
    </lineage>
</organism>
<keyword evidence="4" id="KW-1185">Reference proteome</keyword>
<keyword evidence="2" id="KW-0560">Oxidoreductase</keyword>
<dbReference type="PANTHER" id="PTHR43669">
    <property type="entry name" value="5-KETO-D-GLUCONATE 5-REDUCTASE"/>
    <property type="match status" value="1"/>
</dbReference>
<accession>A0A9W8Y5I3</accession>
<dbReference type="Proteomes" id="UP001140560">
    <property type="component" value="Unassembled WGS sequence"/>
</dbReference>
<evidence type="ECO:0000256" key="1">
    <source>
        <dbReference type="ARBA" id="ARBA00006484"/>
    </source>
</evidence>
<reference evidence="3" key="1">
    <citation type="submission" date="2022-10" db="EMBL/GenBank/DDBJ databases">
        <title>Tapping the CABI collections for fungal endophytes: first genome assemblies for Collariella, Neodidymelliopsis, Ascochyta clinopodiicola, Didymella pomorum, Didymosphaeria variabile, Neocosmospora piperis and Neocucurbitaria cava.</title>
        <authorList>
            <person name="Hill R."/>
        </authorList>
    </citation>
    <scope>NUCLEOTIDE SEQUENCE</scope>
    <source>
        <strain evidence="3">IMI 356814</strain>
    </source>
</reference>
<dbReference type="InterPro" id="IPR036291">
    <property type="entry name" value="NAD(P)-bd_dom_sf"/>
</dbReference>
<dbReference type="Pfam" id="PF00106">
    <property type="entry name" value="adh_short"/>
    <property type="match status" value="1"/>
</dbReference>
<gene>
    <name evidence="3" type="ORF">N0V83_007607</name>
</gene>
<name>A0A9W8Y5I3_9PLEO</name>
<dbReference type="InterPro" id="IPR002347">
    <property type="entry name" value="SDR_fam"/>
</dbReference>
<evidence type="ECO:0000256" key="2">
    <source>
        <dbReference type="ARBA" id="ARBA00023002"/>
    </source>
</evidence>
<protein>
    <recommendedName>
        <fullName evidence="5">NAD(P)-binding protein</fullName>
    </recommendedName>
</protein>